<sequence length="1047" mass="116540" precursor="true">MKNPFSIVPVLLLVGIGNASAAEIDFNRDIRPILSDNCFLCHGPSESTREADLRLDDRQSAIDSGMLVAGQPDESEVIARVFAEDADLLMPPPDSNKRLTDAQRTLLKQWVAQGATYQEHWAFVPPQKAPGVDTANPVDHFIGKRLREHGLTFSPPADLRTLIRRVSLDLTGMAPTPEQVEQFLASADSLGVDLAYEALVDRLLASADYGERMTLAWLDAARYGDTSVMHADGPRDMWPWRDWVIDAYNANMPFDQFTIEQIAGDLIPDATVDQKVASGFNRNHATSDEGGAFAEELRVEYVVDRVQTTSTVWLALTMECAQCHDHKYDPISQTEYYQFYAYFNNTADPGMQTRKGNQSPVVDVYDQRHQARMAELQAEIDSKKKQLESHQRHADPQFVAWAEQETAKYASDAQPTEQLSGIAHWFPLDESDGSQLKNETTGAVAVLEKGKFQTSDREGNKALKLNGQTQFACSENPPQLESDQPFTMAAWIKFDGKSGGAVFSRMNVADNYRGYDMWIQGKNIGTHIIHSWSDNAVKVVSKDSLKTDTWQHVVITYDGTQKAAGVKIYIDGKLSANQVEADTLGGTLQTDVPFKIGSRSNGANWKGEVDDIRIYPFALSESEVPLAKGDVIGGILATAADDRSEAQWAALRNVYFSQDADFQSLRKSLAATTKQHADLAAKKTTSMIMADNPDDKMRMTFVLDRGQYDSPKKDAPVSPGVPAALPPLAEDAPPNRLGLARWLTAPDHPLTARVAVNRYWTMLFGNGLVRTISDFGAQGMPPTHPQLLDWLAVDFVQSGWDVKRMLRQLVLSRTYRQSSRREPVHAEQDPENLLLAHSPRFRLQGELIRDQALAVSGLLTRQVGGPGVKPYQPVNIWNEVSLNGGLRYTQDKGEKLYRKSMYTYWKRSAPMPNMMIFDAPSREKCVVARARTNTPLQALVTLNDPQFVEAARALAQRLIESESDDRKRIDLAYRLTTARPASERETSVLLSILADQRERFAAAPESANQFLSVGELPRDESIDAIQHAAWTVIAQMILNLDETLTRG</sequence>
<name>A0A518HM58_9BACT</name>
<gene>
    <name evidence="6" type="ORF">Enr13x_17840</name>
</gene>
<dbReference type="Gene3D" id="2.60.120.200">
    <property type="match status" value="1"/>
</dbReference>
<keyword evidence="7" id="KW-1185">Reference proteome</keyword>
<organism evidence="6 7">
    <name type="scientific">Stieleria neptunia</name>
    <dbReference type="NCBI Taxonomy" id="2527979"/>
    <lineage>
        <taxon>Bacteria</taxon>
        <taxon>Pseudomonadati</taxon>
        <taxon>Planctomycetota</taxon>
        <taxon>Planctomycetia</taxon>
        <taxon>Pirellulales</taxon>
        <taxon>Pirellulaceae</taxon>
        <taxon>Stieleria</taxon>
    </lineage>
</organism>
<dbReference type="InterPro" id="IPR006558">
    <property type="entry name" value="LamG-like"/>
</dbReference>
<dbReference type="InterPro" id="IPR022655">
    <property type="entry name" value="DUF1553"/>
</dbReference>
<dbReference type="InterPro" id="IPR011444">
    <property type="entry name" value="DUF1549"/>
</dbReference>
<keyword evidence="1 4" id="KW-0732">Signal</keyword>
<accession>A0A518HM58</accession>
<feature type="signal peptide" evidence="4">
    <location>
        <begin position="1"/>
        <end position="21"/>
    </location>
</feature>
<dbReference type="InterPro" id="IPR013320">
    <property type="entry name" value="ConA-like_dom_sf"/>
</dbReference>
<evidence type="ECO:0000256" key="4">
    <source>
        <dbReference type="SAM" id="SignalP"/>
    </source>
</evidence>
<reference evidence="6 7" key="1">
    <citation type="submission" date="2019-03" db="EMBL/GenBank/DDBJ databases">
        <title>Deep-cultivation of Planctomycetes and their phenomic and genomic characterization uncovers novel biology.</title>
        <authorList>
            <person name="Wiegand S."/>
            <person name="Jogler M."/>
            <person name="Boedeker C."/>
            <person name="Pinto D."/>
            <person name="Vollmers J."/>
            <person name="Rivas-Marin E."/>
            <person name="Kohn T."/>
            <person name="Peeters S.H."/>
            <person name="Heuer A."/>
            <person name="Rast P."/>
            <person name="Oberbeckmann S."/>
            <person name="Bunk B."/>
            <person name="Jeske O."/>
            <person name="Meyerdierks A."/>
            <person name="Storesund J.E."/>
            <person name="Kallscheuer N."/>
            <person name="Luecker S."/>
            <person name="Lage O.M."/>
            <person name="Pohl T."/>
            <person name="Merkel B.J."/>
            <person name="Hornburger P."/>
            <person name="Mueller R.-W."/>
            <person name="Bruemmer F."/>
            <person name="Labrenz M."/>
            <person name="Spormann A.M."/>
            <person name="Op den Camp H."/>
            <person name="Overmann J."/>
            <person name="Amann R."/>
            <person name="Jetten M.S.M."/>
            <person name="Mascher T."/>
            <person name="Medema M.H."/>
            <person name="Devos D.P."/>
            <person name="Kaster A.-K."/>
            <person name="Ovreas L."/>
            <person name="Rohde M."/>
            <person name="Galperin M.Y."/>
            <person name="Jogler C."/>
        </authorList>
    </citation>
    <scope>NUCLEOTIDE SEQUENCE [LARGE SCALE GENOMIC DNA]</scope>
    <source>
        <strain evidence="6 7">Enr13</strain>
    </source>
</reference>
<evidence type="ECO:0000313" key="7">
    <source>
        <dbReference type="Proteomes" id="UP000319004"/>
    </source>
</evidence>
<dbReference type="InterPro" id="IPR011429">
    <property type="entry name" value="Cyt_c_Planctomycete-type"/>
</dbReference>
<feature type="chain" id="PRO_5021984030" evidence="4">
    <location>
        <begin position="22"/>
        <end position="1047"/>
    </location>
</feature>
<proteinExistence type="predicted"/>
<feature type="domain" description="LamG-like jellyroll fold" evidence="5">
    <location>
        <begin position="484"/>
        <end position="622"/>
    </location>
</feature>
<dbReference type="RefSeq" id="WP_145385601.1">
    <property type="nucleotide sequence ID" value="NZ_CP037423.1"/>
</dbReference>
<dbReference type="Pfam" id="PF13385">
    <property type="entry name" value="Laminin_G_3"/>
    <property type="match status" value="1"/>
</dbReference>
<dbReference type="AlphaFoldDB" id="A0A518HM58"/>
<dbReference type="PANTHER" id="PTHR35889">
    <property type="entry name" value="CYCLOINULO-OLIGOSACCHARIDE FRUCTANOTRANSFERASE-RELATED"/>
    <property type="match status" value="1"/>
</dbReference>
<dbReference type="SUPFAM" id="SSF49899">
    <property type="entry name" value="Concanavalin A-like lectins/glucanases"/>
    <property type="match status" value="1"/>
</dbReference>
<keyword evidence="3" id="KW-0175">Coiled coil</keyword>
<evidence type="ECO:0000313" key="6">
    <source>
        <dbReference type="EMBL" id="QDV41941.1"/>
    </source>
</evidence>
<dbReference type="EMBL" id="CP037423">
    <property type="protein sequence ID" value="QDV41941.1"/>
    <property type="molecule type" value="Genomic_DNA"/>
</dbReference>
<protein>
    <submittedName>
        <fullName evidence="6">Planctomycete cytochrome C</fullName>
    </submittedName>
</protein>
<dbReference type="SMART" id="SM00560">
    <property type="entry name" value="LamGL"/>
    <property type="match status" value="1"/>
</dbReference>
<dbReference type="Pfam" id="PF07587">
    <property type="entry name" value="PSD1"/>
    <property type="match status" value="1"/>
</dbReference>
<feature type="coiled-coil region" evidence="3">
    <location>
        <begin position="366"/>
        <end position="393"/>
    </location>
</feature>
<dbReference type="OrthoDB" id="127107at2"/>
<evidence type="ECO:0000256" key="3">
    <source>
        <dbReference type="SAM" id="Coils"/>
    </source>
</evidence>
<evidence type="ECO:0000256" key="1">
    <source>
        <dbReference type="ARBA" id="ARBA00022729"/>
    </source>
</evidence>
<evidence type="ECO:0000259" key="5">
    <source>
        <dbReference type="SMART" id="SM00560"/>
    </source>
</evidence>
<dbReference type="Pfam" id="PF07635">
    <property type="entry name" value="PSCyt1"/>
    <property type="match status" value="1"/>
</dbReference>
<evidence type="ECO:0000256" key="2">
    <source>
        <dbReference type="ARBA" id="ARBA00023157"/>
    </source>
</evidence>
<keyword evidence="2" id="KW-1015">Disulfide bond</keyword>
<dbReference type="Proteomes" id="UP000319004">
    <property type="component" value="Chromosome"/>
</dbReference>
<dbReference type="Pfam" id="PF07583">
    <property type="entry name" value="PSCyt2"/>
    <property type="match status" value="1"/>
</dbReference>
<dbReference type="KEGG" id="snep:Enr13x_17840"/>
<dbReference type="PANTHER" id="PTHR35889:SF3">
    <property type="entry name" value="F-BOX DOMAIN-CONTAINING PROTEIN"/>
    <property type="match status" value="1"/>
</dbReference>